<dbReference type="EMBL" id="JAUJYN010000006">
    <property type="protein sequence ID" value="KAK1268137.1"/>
    <property type="molecule type" value="Genomic_DNA"/>
</dbReference>
<reference evidence="1" key="2">
    <citation type="submission" date="2023-06" db="EMBL/GenBank/DDBJ databases">
        <authorList>
            <person name="Ma L."/>
            <person name="Liu K.-W."/>
            <person name="Li Z."/>
            <person name="Hsiao Y.-Y."/>
            <person name="Qi Y."/>
            <person name="Fu T."/>
            <person name="Tang G."/>
            <person name="Zhang D."/>
            <person name="Sun W.-H."/>
            <person name="Liu D.-K."/>
            <person name="Li Y."/>
            <person name="Chen G.-Z."/>
            <person name="Liu X.-D."/>
            <person name="Liao X.-Y."/>
            <person name="Jiang Y.-T."/>
            <person name="Yu X."/>
            <person name="Hao Y."/>
            <person name="Huang J."/>
            <person name="Zhao X.-W."/>
            <person name="Ke S."/>
            <person name="Chen Y.-Y."/>
            <person name="Wu W.-L."/>
            <person name="Hsu J.-L."/>
            <person name="Lin Y.-F."/>
            <person name="Huang M.-D."/>
            <person name="Li C.-Y."/>
            <person name="Huang L."/>
            <person name="Wang Z.-W."/>
            <person name="Zhao X."/>
            <person name="Zhong W.-Y."/>
            <person name="Peng D.-H."/>
            <person name="Ahmad S."/>
            <person name="Lan S."/>
            <person name="Zhang J.-S."/>
            <person name="Tsai W.-C."/>
            <person name="Van De Peer Y."/>
            <person name="Liu Z.-J."/>
        </authorList>
    </citation>
    <scope>NUCLEOTIDE SEQUENCE</scope>
    <source>
        <strain evidence="1">SCP</strain>
        <tissue evidence="1">Leaves</tissue>
    </source>
</reference>
<gene>
    <name evidence="1" type="ORF">QJS04_geneDACA005155</name>
</gene>
<organism evidence="1 2">
    <name type="scientific">Acorus gramineus</name>
    <name type="common">Dwarf sweet flag</name>
    <dbReference type="NCBI Taxonomy" id="55184"/>
    <lineage>
        <taxon>Eukaryota</taxon>
        <taxon>Viridiplantae</taxon>
        <taxon>Streptophyta</taxon>
        <taxon>Embryophyta</taxon>
        <taxon>Tracheophyta</taxon>
        <taxon>Spermatophyta</taxon>
        <taxon>Magnoliopsida</taxon>
        <taxon>Liliopsida</taxon>
        <taxon>Acoraceae</taxon>
        <taxon>Acorus</taxon>
    </lineage>
</organism>
<reference evidence="1" key="1">
    <citation type="journal article" date="2023" name="Nat. Commun.">
        <title>Diploid and tetraploid genomes of Acorus and the evolution of monocots.</title>
        <authorList>
            <person name="Ma L."/>
            <person name="Liu K.W."/>
            <person name="Li Z."/>
            <person name="Hsiao Y.Y."/>
            <person name="Qi Y."/>
            <person name="Fu T."/>
            <person name="Tang G.D."/>
            <person name="Zhang D."/>
            <person name="Sun W.H."/>
            <person name="Liu D.K."/>
            <person name="Li Y."/>
            <person name="Chen G.Z."/>
            <person name="Liu X.D."/>
            <person name="Liao X.Y."/>
            <person name="Jiang Y.T."/>
            <person name="Yu X."/>
            <person name="Hao Y."/>
            <person name="Huang J."/>
            <person name="Zhao X.W."/>
            <person name="Ke S."/>
            <person name="Chen Y.Y."/>
            <person name="Wu W.L."/>
            <person name="Hsu J.L."/>
            <person name="Lin Y.F."/>
            <person name="Huang M.D."/>
            <person name="Li C.Y."/>
            <person name="Huang L."/>
            <person name="Wang Z.W."/>
            <person name="Zhao X."/>
            <person name="Zhong W.Y."/>
            <person name="Peng D.H."/>
            <person name="Ahmad S."/>
            <person name="Lan S."/>
            <person name="Zhang J.S."/>
            <person name="Tsai W.C."/>
            <person name="Van de Peer Y."/>
            <person name="Liu Z.J."/>
        </authorList>
    </citation>
    <scope>NUCLEOTIDE SEQUENCE</scope>
    <source>
        <strain evidence="1">SCP</strain>
    </source>
</reference>
<proteinExistence type="predicted"/>
<evidence type="ECO:0000313" key="1">
    <source>
        <dbReference type="EMBL" id="KAK1268137.1"/>
    </source>
</evidence>
<accession>A0AAV9AVC7</accession>
<sequence>MDLCNLSVTIFPMQGPSPLEVIRLSAAEVGGGGCFQLGGGGGGRDEAEVTS</sequence>
<dbReference type="Proteomes" id="UP001179952">
    <property type="component" value="Unassembled WGS sequence"/>
</dbReference>
<comment type="caution">
    <text evidence="1">The sequence shown here is derived from an EMBL/GenBank/DDBJ whole genome shotgun (WGS) entry which is preliminary data.</text>
</comment>
<protein>
    <submittedName>
        <fullName evidence="1">Uncharacterized protein</fullName>
    </submittedName>
</protein>
<keyword evidence="2" id="KW-1185">Reference proteome</keyword>
<name>A0AAV9AVC7_ACOGR</name>
<evidence type="ECO:0000313" key="2">
    <source>
        <dbReference type="Proteomes" id="UP001179952"/>
    </source>
</evidence>
<dbReference type="AlphaFoldDB" id="A0AAV9AVC7"/>